<reference evidence="12 13" key="1">
    <citation type="submission" date="2018-11" db="EMBL/GenBank/DDBJ databases">
        <title>Photobacterium sp. BEI247 sp. nov., a marine bacterium isolated from Yongle Blue Hole in the South China Sea.</title>
        <authorList>
            <person name="Wang X."/>
        </authorList>
    </citation>
    <scope>NUCLEOTIDE SEQUENCE [LARGE SCALE GENOMIC DNA]</scope>
    <source>
        <strain evidence="13">BEI247</strain>
    </source>
</reference>
<feature type="transmembrane region" description="Helical" evidence="10">
    <location>
        <begin position="224"/>
        <end position="246"/>
    </location>
</feature>
<dbReference type="Gene3D" id="3.20.20.450">
    <property type="entry name" value="EAL domain"/>
    <property type="match status" value="1"/>
</dbReference>
<evidence type="ECO:0000313" key="12">
    <source>
        <dbReference type="EMBL" id="RWX57483.1"/>
    </source>
</evidence>
<sequence>MKKNHIIKLLLLSVTLGILIDITWVRYQAKKRSVETVSYLTESMDKILTQVDNQLTSLSNIYYPCSNESRKKLEEMVFNSSILKEVTYIENGQFQCGDRNTVPLIPLNSQHLEFITDNDNYVIYRSRSQRRNIDGVFFMIPVNNGWFRVLFDINFIDFWVNQLTEKQYLYGCMLDNQNDLSYRCEQNQTSRILFSRSLHSKNYPFSVVSGYTNEMLINIYLHQLPYATLIILSLSGLLTLLGHAFFNWRTSLHIDIQRGIDRREFVGFYQPIVNSQSGEWLGAELLVRWLQPNNKIISPAEFIPTAEQSGQINKITLQLLERAASEKEKINSISPDCYLSINVTASMIANESYVDSLIEMINTHHSLQTNVTLEFTERETFANIEISALQTGMQKLREVGVRWALDDFGTGYAGLSTLQALSFDILKIDRTFVASSVTDAVTHSIIGNIAQMGHKLQCSLVAEGVETIEQAKRVAQLGIQSSQGFYFDRPMPFEDFFTKLESMLYHNQSSAPQVHIEYNN</sequence>
<evidence type="ECO:0000256" key="9">
    <source>
        <dbReference type="ARBA" id="ARBA00034290"/>
    </source>
</evidence>
<comment type="caution">
    <text evidence="12">The sequence shown here is derived from an EMBL/GenBank/DDBJ whole genome shotgun (WGS) entry which is preliminary data.</text>
</comment>
<keyword evidence="6" id="KW-0378">Hydrolase</keyword>
<proteinExistence type="predicted"/>
<keyword evidence="8 10" id="KW-0472">Membrane</keyword>
<dbReference type="SMART" id="SM00052">
    <property type="entry name" value="EAL"/>
    <property type="match status" value="1"/>
</dbReference>
<dbReference type="Pfam" id="PF12792">
    <property type="entry name" value="CSS-motif"/>
    <property type="match status" value="1"/>
</dbReference>
<comment type="subcellular location">
    <subcellularLocation>
        <location evidence="1">Cell membrane</location>
        <topology evidence="1">Multi-pass membrane protein</topology>
    </subcellularLocation>
</comment>
<dbReference type="RefSeq" id="WP_128782789.1">
    <property type="nucleotide sequence ID" value="NZ_JAKJSG010000048.1"/>
</dbReference>
<feature type="domain" description="EAL" evidence="11">
    <location>
        <begin position="249"/>
        <end position="504"/>
    </location>
</feature>
<dbReference type="PANTHER" id="PTHR33121:SF56">
    <property type="entry name" value="SIGNALLING PROTEIN WITH EAL AND C2 DOMAINS"/>
    <property type="match status" value="1"/>
</dbReference>
<keyword evidence="5 10" id="KW-0812">Transmembrane</keyword>
<evidence type="ECO:0000256" key="5">
    <source>
        <dbReference type="ARBA" id="ARBA00022692"/>
    </source>
</evidence>
<evidence type="ECO:0000256" key="8">
    <source>
        <dbReference type="ARBA" id="ARBA00023136"/>
    </source>
</evidence>
<accession>A0A3S3UMN9</accession>
<organism evidence="12 13">
    <name type="scientific">Photobacterium chitinilyticum</name>
    <dbReference type="NCBI Taxonomy" id="2485123"/>
    <lineage>
        <taxon>Bacteria</taxon>
        <taxon>Pseudomonadati</taxon>
        <taxon>Pseudomonadota</taxon>
        <taxon>Gammaproteobacteria</taxon>
        <taxon>Vibrionales</taxon>
        <taxon>Vibrionaceae</taxon>
        <taxon>Photobacterium</taxon>
    </lineage>
</organism>
<protein>
    <recommendedName>
        <fullName evidence="2">cyclic-guanylate-specific phosphodiesterase</fullName>
        <ecNumber evidence="2">3.1.4.52</ecNumber>
    </recommendedName>
</protein>
<evidence type="ECO:0000256" key="4">
    <source>
        <dbReference type="ARBA" id="ARBA00022636"/>
    </source>
</evidence>
<evidence type="ECO:0000256" key="7">
    <source>
        <dbReference type="ARBA" id="ARBA00022989"/>
    </source>
</evidence>
<dbReference type="InterPro" id="IPR050706">
    <property type="entry name" value="Cyclic-di-GMP_PDE-like"/>
</dbReference>
<name>A0A3S3UMN9_9GAMM</name>
<dbReference type="GO" id="GO:0005886">
    <property type="term" value="C:plasma membrane"/>
    <property type="evidence" value="ECO:0007669"/>
    <property type="project" value="UniProtKB-SubCell"/>
</dbReference>
<keyword evidence="4" id="KW-0973">c-di-GMP</keyword>
<evidence type="ECO:0000259" key="11">
    <source>
        <dbReference type="PROSITE" id="PS50883"/>
    </source>
</evidence>
<dbReference type="Pfam" id="PF00563">
    <property type="entry name" value="EAL"/>
    <property type="match status" value="1"/>
</dbReference>
<dbReference type="CDD" id="cd01948">
    <property type="entry name" value="EAL"/>
    <property type="match status" value="1"/>
</dbReference>
<gene>
    <name evidence="12" type="ORF">EDI28_05540</name>
</gene>
<dbReference type="EMBL" id="RJLM01000001">
    <property type="protein sequence ID" value="RWX57483.1"/>
    <property type="molecule type" value="Genomic_DNA"/>
</dbReference>
<keyword evidence="3" id="KW-1003">Cell membrane</keyword>
<dbReference type="InterPro" id="IPR035919">
    <property type="entry name" value="EAL_sf"/>
</dbReference>
<keyword evidence="7 10" id="KW-1133">Transmembrane helix</keyword>
<dbReference type="InterPro" id="IPR001633">
    <property type="entry name" value="EAL_dom"/>
</dbReference>
<dbReference type="EC" id="3.1.4.52" evidence="2"/>
<dbReference type="PROSITE" id="PS50883">
    <property type="entry name" value="EAL"/>
    <property type="match status" value="1"/>
</dbReference>
<evidence type="ECO:0000256" key="2">
    <source>
        <dbReference type="ARBA" id="ARBA00012282"/>
    </source>
</evidence>
<feature type="transmembrane region" description="Helical" evidence="10">
    <location>
        <begin position="6"/>
        <end position="25"/>
    </location>
</feature>
<keyword evidence="13" id="KW-1185">Reference proteome</keyword>
<evidence type="ECO:0000256" key="3">
    <source>
        <dbReference type="ARBA" id="ARBA00022475"/>
    </source>
</evidence>
<comment type="catalytic activity">
    <reaction evidence="9">
        <text>3',3'-c-di-GMP + H2O = 5'-phosphoguanylyl(3'-&gt;5')guanosine + H(+)</text>
        <dbReference type="Rhea" id="RHEA:24902"/>
        <dbReference type="ChEBI" id="CHEBI:15377"/>
        <dbReference type="ChEBI" id="CHEBI:15378"/>
        <dbReference type="ChEBI" id="CHEBI:58754"/>
        <dbReference type="ChEBI" id="CHEBI:58805"/>
        <dbReference type="EC" id="3.1.4.52"/>
    </reaction>
</comment>
<dbReference type="GO" id="GO:0071111">
    <property type="term" value="F:cyclic-guanylate-specific phosphodiesterase activity"/>
    <property type="evidence" value="ECO:0007669"/>
    <property type="project" value="UniProtKB-EC"/>
</dbReference>
<dbReference type="InterPro" id="IPR024744">
    <property type="entry name" value="CSS-motif_dom"/>
</dbReference>
<dbReference type="OrthoDB" id="675397at2"/>
<dbReference type="AlphaFoldDB" id="A0A3S3UMN9"/>
<dbReference type="SUPFAM" id="SSF141868">
    <property type="entry name" value="EAL domain-like"/>
    <property type="match status" value="1"/>
</dbReference>
<dbReference type="PANTHER" id="PTHR33121">
    <property type="entry name" value="CYCLIC DI-GMP PHOSPHODIESTERASE PDEF"/>
    <property type="match status" value="1"/>
</dbReference>
<evidence type="ECO:0000256" key="10">
    <source>
        <dbReference type="SAM" id="Phobius"/>
    </source>
</evidence>
<dbReference type="Proteomes" id="UP000287563">
    <property type="component" value="Unassembled WGS sequence"/>
</dbReference>
<evidence type="ECO:0000256" key="1">
    <source>
        <dbReference type="ARBA" id="ARBA00004651"/>
    </source>
</evidence>
<evidence type="ECO:0000313" key="13">
    <source>
        <dbReference type="Proteomes" id="UP000287563"/>
    </source>
</evidence>
<evidence type="ECO:0000256" key="6">
    <source>
        <dbReference type="ARBA" id="ARBA00022801"/>
    </source>
</evidence>